<name>A0A1E5GAD8_9ENTE</name>
<gene>
    <name evidence="4" type="ORF">BCR21_15150</name>
</gene>
<dbReference type="InterPro" id="IPR014756">
    <property type="entry name" value="Ig_E-set"/>
</dbReference>
<sequence>MKKKSLTLCLLALSVTGLTMFSGGNEASAHGYVNQPASRVVNAKANGFGWGPGEISSHPEIISTPQGVEAPTADLDSGKLNGKLASAGLDVYSPLNVQTSSRWVKNPMSTGENNFNWHHTAVHKTNRYRYYMTKQGWNQNEPLTLKNMDLIKVIGQPIGEDFPKGEGFTPAVDETQQVNIPTDRSGYHVVYAVWDINDTINSFYQAIDVDVK</sequence>
<keyword evidence="1 2" id="KW-0732">Signal</keyword>
<feature type="signal peptide" evidence="2">
    <location>
        <begin position="1"/>
        <end position="21"/>
    </location>
</feature>
<dbReference type="CDD" id="cd21177">
    <property type="entry name" value="LPMO_AA10"/>
    <property type="match status" value="1"/>
</dbReference>
<evidence type="ECO:0000313" key="4">
    <source>
        <dbReference type="EMBL" id="OEG09674.1"/>
    </source>
</evidence>
<evidence type="ECO:0000313" key="5">
    <source>
        <dbReference type="Proteomes" id="UP000094068"/>
    </source>
</evidence>
<dbReference type="InterPro" id="IPR051024">
    <property type="entry name" value="GlcNAc_Chitin_IntDeg"/>
</dbReference>
<dbReference type="Gene3D" id="2.70.50.50">
    <property type="entry name" value="chitin-binding protein cbp21"/>
    <property type="match status" value="1"/>
</dbReference>
<evidence type="ECO:0000259" key="3">
    <source>
        <dbReference type="Pfam" id="PF03067"/>
    </source>
</evidence>
<feature type="domain" description="Chitin-binding type-4" evidence="3">
    <location>
        <begin position="30"/>
        <end position="209"/>
    </location>
</feature>
<dbReference type="Proteomes" id="UP000094068">
    <property type="component" value="Unassembled WGS sequence"/>
</dbReference>
<dbReference type="OrthoDB" id="2702399at2"/>
<dbReference type="Pfam" id="PF03067">
    <property type="entry name" value="LPMO_10"/>
    <property type="match status" value="1"/>
</dbReference>
<organism evidence="4 5">
    <name type="scientific">Enterococcus ureasiticus</name>
    <dbReference type="NCBI Taxonomy" id="903984"/>
    <lineage>
        <taxon>Bacteria</taxon>
        <taxon>Bacillati</taxon>
        <taxon>Bacillota</taxon>
        <taxon>Bacilli</taxon>
        <taxon>Lactobacillales</taxon>
        <taxon>Enterococcaceae</taxon>
        <taxon>Enterococcus</taxon>
    </lineage>
</organism>
<dbReference type="InterPro" id="IPR004302">
    <property type="entry name" value="Cellulose/chitin-bd_N"/>
</dbReference>
<dbReference type="PANTHER" id="PTHR34823">
    <property type="entry name" value="GLCNAC-BINDING PROTEIN A"/>
    <property type="match status" value="1"/>
</dbReference>
<dbReference type="STRING" id="903984.BCR21_15150"/>
<evidence type="ECO:0000256" key="1">
    <source>
        <dbReference type="ARBA" id="ARBA00022729"/>
    </source>
</evidence>
<keyword evidence="5" id="KW-1185">Reference proteome</keyword>
<dbReference type="SUPFAM" id="SSF81296">
    <property type="entry name" value="E set domains"/>
    <property type="match status" value="1"/>
</dbReference>
<dbReference type="PANTHER" id="PTHR34823:SF1">
    <property type="entry name" value="CHITIN-BINDING TYPE-4 DOMAIN-CONTAINING PROTEIN"/>
    <property type="match status" value="1"/>
</dbReference>
<dbReference type="AlphaFoldDB" id="A0A1E5GAD8"/>
<evidence type="ECO:0000256" key="2">
    <source>
        <dbReference type="SAM" id="SignalP"/>
    </source>
</evidence>
<feature type="chain" id="PRO_5039669762" evidence="2">
    <location>
        <begin position="22"/>
        <end position="212"/>
    </location>
</feature>
<comment type="caution">
    <text evidence="4">The sequence shown here is derived from an EMBL/GenBank/DDBJ whole genome shotgun (WGS) entry which is preliminary data.</text>
</comment>
<reference evidence="5" key="1">
    <citation type="submission" date="2016-09" db="EMBL/GenBank/DDBJ databases">
        <authorList>
            <person name="Gulvik C.A."/>
        </authorList>
    </citation>
    <scope>NUCLEOTIDE SEQUENCE [LARGE SCALE GENOMIC DNA]</scope>
    <source>
        <strain evidence="5">DSM 23328</strain>
    </source>
</reference>
<protein>
    <submittedName>
        <fullName evidence="4">Chitin-binding protein</fullName>
    </submittedName>
</protein>
<dbReference type="EMBL" id="MIJZ01000016">
    <property type="protein sequence ID" value="OEG09674.1"/>
    <property type="molecule type" value="Genomic_DNA"/>
</dbReference>
<proteinExistence type="predicted"/>
<accession>A0A1E5GAD8</accession>